<organism evidence="1">
    <name type="scientific">Candidatus Kentrum sp. FM</name>
    <dbReference type="NCBI Taxonomy" id="2126340"/>
    <lineage>
        <taxon>Bacteria</taxon>
        <taxon>Pseudomonadati</taxon>
        <taxon>Pseudomonadota</taxon>
        <taxon>Gammaproteobacteria</taxon>
        <taxon>Candidatus Kentrum</taxon>
    </lineage>
</organism>
<accession>A0A450SXA3</accession>
<reference evidence="1" key="1">
    <citation type="submission" date="2019-02" db="EMBL/GenBank/DDBJ databases">
        <authorList>
            <person name="Gruber-Vodicka R. H."/>
            <person name="Seah K. B. B."/>
        </authorList>
    </citation>
    <scope>NUCLEOTIDE SEQUENCE</scope>
    <source>
        <strain evidence="1">BECK_BZ163</strain>
        <strain evidence="2">BECK_BZ165</strain>
    </source>
</reference>
<dbReference type="EMBL" id="CAADEZ010000224">
    <property type="protein sequence ID" value="VFJ58721.1"/>
    <property type="molecule type" value="Genomic_DNA"/>
</dbReference>
<dbReference type="EMBL" id="CAADFA010000271">
    <property type="protein sequence ID" value="VFJ60368.1"/>
    <property type="molecule type" value="Genomic_DNA"/>
</dbReference>
<dbReference type="AlphaFoldDB" id="A0A450SXA3"/>
<name>A0A450SXA3_9GAMM</name>
<proteinExistence type="predicted"/>
<protein>
    <submittedName>
        <fullName evidence="1">Uncharacterized protein</fullName>
    </submittedName>
</protein>
<evidence type="ECO:0000313" key="2">
    <source>
        <dbReference type="EMBL" id="VFJ60368.1"/>
    </source>
</evidence>
<gene>
    <name evidence="1" type="ORF">BECKFM1743A_GA0114220_102242</name>
    <name evidence="2" type="ORF">BECKFM1743C_GA0114222_102713</name>
</gene>
<evidence type="ECO:0000313" key="1">
    <source>
        <dbReference type="EMBL" id="VFJ58721.1"/>
    </source>
</evidence>
<sequence>MDGSESEVPKKSRNPRIKPKLYLEISVISYRTSPASRDVIIAGHQQSTHLFLGKLNGDFEPLFPPLPSKKRI</sequence>